<feature type="region of interest" description="Disordered" evidence="1">
    <location>
        <begin position="74"/>
        <end position="95"/>
    </location>
</feature>
<organism evidence="2 3">
    <name type="scientific">Roridomyces roridus</name>
    <dbReference type="NCBI Taxonomy" id="1738132"/>
    <lineage>
        <taxon>Eukaryota</taxon>
        <taxon>Fungi</taxon>
        <taxon>Dikarya</taxon>
        <taxon>Basidiomycota</taxon>
        <taxon>Agaricomycotina</taxon>
        <taxon>Agaricomycetes</taxon>
        <taxon>Agaricomycetidae</taxon>
        <taxon>Agaricales</taxon>
        <taxon>Marasmiineae</taxon>
        <taxon>Mycenaceae</taxon>
        <taxon>Roridomyces</taxon>
    </lineage>
</organism>
<evidence type="ECO:0000256" key="1">
    <source>
        <dbReference type="SAM" id="MobiDB-lite"/>
    </source>
</evidence>
<gene>
    <name evidence="2" type="ORF">FB45DRAFT_927795</name>
</gene>
<dbReference type="EMBL" id="JARKIF010000015">
    <property type="protein sequence ID" value="KAJ7622469.1"/>
    <property type="molecule type" value="Genomic_DNA"/>
</dbReference>
<name>A0AAD7FIL7_9AGAR</name>
<feature type="non-terminal residue" evidence="2">
    <location>
        <position position="1"/>
    </location>
</feature>
<dbReference type="Proteomes" id="UP001221142">
    <property type="component" value="Unassembled WGS sequence"/>
</dbReference>
<sequence length="186" mass="19810">MPPLLALKQRSLALQSLRDVSTSSARLVGVLGWVILPIPYKARTPGCIVLCHTICPPPDARAAKCSHLSRFRHGTPHNPRASAPIPPHAAAISPSTRQYQLRKPSSCSPLPASPSTLTRCPALLPPPCFPVAPHIHTHCILCDALTVSAMWDVTGQNQQRVSSVLSKARAGRSRGIGRVQASVHGG</sequence>
<accession>A0AAD7FIL7</accession>
<keyword evidence="3" id="KW-1185">Reference proteome</keyword>
<comment type="caution">
    <text evidence="2">The sequence shown here is derived from an EMBL/GenBank/DDBJ whole genome shotgun (WGS) entry which is preliminary data.</text>
</comment>
<evidence type="ECO:0000313" key="3">
    <source>
        <dbReference type="Proteomes" id="UP001221142"/>
    </source>
</evidence>
<evidence type="ECO:0000313" key="2">
    <source>
        <dbReference type="EMBL" id="KAJ7622469.1"/>
    </source>
</evidence>
<feature type="compositionally biased region" description="Low complexity" evidence="1">
    <location>
        <begin position="79"/>
        <end position="95"/>
    </location>
</feature>
<dbReference type="AlphaFoldDB" id="A0AAD7FIL7"/>
<protein>
    <submittedName>
        <fullName evidence="2">Uncharacterized protein</fullName>
    </submittedName>
</protein>
<reference evidence="2" key="1">
    <citation type="submission" date="2023-03" db="EMBL/GenBank/DDBJ databases">
        <title>Massive genome expansion in bonnet fungi (Mycena s.s.) driven by repeated elements and novel gene families across ecological guilds.</title>
        <authorList>
            <consortium name="Lawrence Berkeley National Laboratory"/>
            <person name="Harder C.B."/>
            <person name="Miyauchi S."/>
            <person name="Viragh M."/>
            <person name="Kuo A."/>
            <person name="Thoen E."/>
            <person name="Andreopoulos B."/>
            <person name="Lu D."/>
            <person name="Skrede I."/>
            <person name="Drula E."/>
            <person name="Henrissat B."/>
            <person name="Morin E."/>
            <person name="Kohler A."/>
            <person name="Barry K."/>
            <person name="LaButti K."/>
            <person name="Morin E."/>
            <person name="Salamov A."/>
            <person name="Lipzen A."/>
            <person name="Mereny Z."/>
            <person name="Hegedus B."/>
            <person name="Baldrian P."/>
            <person name="Stursova M."/>
            <person name="Weitz H."/>
            <person name="Taylor A."/>
            <person name="Grigoriev I.V."/>
            <person name="Nagy L.G."/>
            <person name="Martin F."/>
            <person name="Kauserud H."/>
        </authorList>
    </citation>
    <scope>NUCLEOTIDE SEQUENCE</scope>
    <source>
        <strain evidence="2">9284</strain>
    </source>
</reference>
<proteinExistence type="predicted"/>